<evidence type="ECO:0000313" key="3">
    <source>
        <dbReference type="Proteomes" id="UP000470772"/>
    </source>
</evidence>
<evidence type="ECO:0000259" key="1">
    <source>
        <dbReference type="Pfam" id="PF04457"/>
    </source>
</evidence>
<evidence type="ECO:0000313" key="2">
    <source>
        <dbReference type="EMBL" id="MUN29057.1"/>
    </source>
</evidence>
<protein>
    <submittedName>
        <fullName evidence="2">DUF504 domain-containing protein</fullName>
    </submittedName>
</protein>
<dbReference type="InterPro" id="IPR040459">
    <property type="entry name" value="MJ1316"/>
</dbReference>
<accession>A0A6A9QIF6</accession>
<reference evidence="2 3" key="1">
    <citation type="submission" date="2019-10" db="EMBL/GenBank/DDBJ databases">
        <title>Sequencing and Assembly of Multiple Reported Metal-Biooxidizing Members of the Extremely Thermoacidophilic Archaeal Family Sulfolobaceae.</title>
        <authorList>
            <person name="Counts J.A."/>
            <person name="Kelly R.M."/>
        </authorList>
    </citation>
    <scope>NUCLEOTIDE SEQUENCE [LARGE SCALE GENOMIC DNA]</scope>
    <source>
        <strain evidence="2 3">DSM 6482</strain>
    </source>
</reference>
<gene>
    <name evidence="2" type="ORF">GC250_06320</name>
</gene>
<dbReference type="Pfam" id="PF04457">
    <property type="entry name" value="MJ1316"/>
    <property type="match status" value="1"/>
</dbReference>
<dbReference type="Proteomes" id="UP000470772">
    <property type="component" value="Unassembled WGS sequence"/>
</dbReference>
<comment type="caution">
    <text evidence="2">The sequence shown here is derived from an EMBL/GenBank/DDBJ whole genome shotgun (WGS) entry which is preliminary data.</text>
</comment>
<organism evidence="2 3">
    <name type="scientific">Sulfuracidifex metallicus DSM 6482 = JCM 9184</name>
    <dbReference type="NCBI Taxonomy" id="523847"/>
    <lineage>
        <taxon>Archaea</taxon>
        <taxon>Thermoproteota</taxon>
        <taxon>Thermoprotei</taxon>
        <taxon>Sulfolobales</taxon>
        <taxon>Sulfolobaceae</taxon>
        <taxon>Sulfuracidifex</taxon>
    </lineage>
</organism>
<dbReference type="EMBL" id="WGGD01000005">
    <property type="protein sequence ID" value="MUN29057.1"/>
    <property type="molecule type" value="Genomic_DNA"/>
</dbReference>
<name>A0A6A9QIF6_SULME</name>
<feature type="domain" description="MJ1316 RNA cyclic group end recognition" evidence="1">
    <location>
        <begin position="2"/>
        <end position="67"/>
    </location>
</feature>
<proteinExistence type="predicted"/>
<dbReference type="AlphaFoldDB" id="A0A6A9QIF6"/>
<keyword evidence="3" id="KW-1185">Reference proteome</keyword>
<sequence>MVLWKHHDEVDLFTLVILDRFKGITEIPFKEIERVDNYYVYLRDEETVIPVHRVLEIRKGRSRVWRRGE</sequence>